<evidence type="ECO:0000256" key="1">
    <source>
        <dbReference type="SAM" id="MobiDB-lite"/>
    </source>
</evidence>
<comment type="caution">
    <text evidence="2">The sequence shown here is derived from an EMBL/GenBank/DDBJ whole genome shotgun (WGS) entry which is preliminary data.</text>
</comment>
<reference evidence="2" key="2">
    <citation type="submission" date="2021-04" db="EMBL/GenBank/DDBJ databases">
        <authorList>
            <person name="Gilroy R."/>
        </authorList>
    </citation>
    <scope>NUCLEOTIDE SEQUENCE</scope>
    <source>
        <strain evidence="2">CHK188-11489</strain>
    </source>
</reference>
<name>A0A9D2JPZ1_9FIRM</name>
<proteinExistence type="predicted"/>
<dbReference type="Proteomes" id="UP000824105">
    <property type="component" value="Unassembled WGS sequence"/>
</dbReference>
<feature type="compositionally biased region" description="Basic and acidic residues" evidence="1">
    <location>
        <begin position="72"/>
        <end position="94"/>
    </location>
</feature>
<feature type="compositionally biased region" description="Basic and acidic residues" evidence="1">
    <location>
        <begin position="51"/>
        <end position="65"/>
    </location>
</feature>
<evidence type="ECO:0000313" key="3">
    <source>
        <dbReference type="Proteomes" id="UP000824105"/>
    </source>
</evidence>
<dbReference type="EMBL" id="DXBF01000055">
    <property type="protein sequence ID" value="HIZ62483.1"/>
    <property type="molecule type" value="Genomic_DNA"/>
</dbReference>
<accession>A0A9D2JPZ1</accession>
<protein>
    <submittedName>
        <fullName evidence="2">Uncharacterized protein</fullName>
    </submittedName>
</protein>
<sequence>MSMEWDVVGVLVTLAGLAAAVGGPVLKLNGSITRLTTLLQAIEHRLDEVERETRDQRAHAAESHRRIWAHSDGQDERLEDHEKRITLLERQRTE</sequence>
<evidence type="ECO:0000313" key="2">
    <source>
        <dbReference type="EMBL" id="HIZ62483.1"/>
    </source>
</evidence>
<gene>
    <name evidence="2" type="ORF">H9724_06935</name>
</gene>
<organism evidence="2 3">
    <name type="scientific">Candidatus Gemmiger avistercoris</name>
    <dbReference type="NCBI Taxonomy" id="2838606"/>
    <lineage>
        <taxon>Bacteria</taxon>
        <taxon>Bacillati</taxon>
        <taxon>Bacillota</taxon>
        <taxon>Clostridia</taxon>
        <taxon>Eubacteriales</taxon>
        <taxon>Gemmiger</taxon>
    </lineage>
</organism>
<dbReference type="AlphaFoldDB" id="A0A9D2JPZ1"/>
<reference evidence="2" key="1">
    <citation type="journal article" date="2021" name="PeerJ">
        <title>Extensive microbial diversity within the chicken gut microbiome revealed by metagenomics and culture.</title>
        <authorList>
            <person name="Gilroy R."/>
            <person name="Ravi A."/>
            <person name="Getino M."/>
            <person name="Pursley I."/>
            <person name="Horton D.L."/>
            <person name="Alikhan N.F."/>
            <person name="Baker D."/>
            <person name="Gharbi K."/>
            <person name="Hall N."/>
            <person name="Watson M."/>
            <person name="Adriaenssens E.M."/>
            <person name="Foster-Nyarko E."/>
            <person name="Jarju S."/>
            <person name="Secka A."/>
            <person name="Antonio M."/>
            <person name="Oren A."/>
            <person name="Chaudhuri R.R."/>
            <person name="La Ragione R."/>
            <person name="Hildebrand F."/>
            <person name="Pallen M.J."/>
        </authorList>
    </citation>
    <scope>NUCLEOTIDE SEQUENCE</scope>
    <source>
        <strain evidence="2">CHK188-11489</strain>
    </source>
</reference>
<feature type="region of interest" description="Disordered" evidence="1">
    <location>
        <begin position="51"/>
        <end position="94"/>
    </location>
</feature>